<dbReference type="SUPFAM" id="SSF143631">
    <property type="entry name" value="ApbE-like"/>
    <property type="match status" value="1"/>
</dbReference>
<comment type="similarity">
    <text evidence="10">Belongs to the ApbE family.</text>
</comment>
<evidence type="ECO:0000256" key="1">
    <source>
        <dbReference type="ARBA" id="ARBA00011955"/>
    </source>
</evidence>
<evidence type="ECO:0000256" key="8">
    <source>
        <dbReference type="ARBA" id="ARBA00031306"/>
    </source>
</evidence>
<comment type="cofactor">
    <cofactor evidence="11">
        <name>Mg(2+)</name>
        <dbReference type="ChEBI" id="CHEBI:18420"/>
    </cofactor>
    <cofactor evidence="11">
        <name>Mn(2+)</name>
        <dbReference type="ChEBI" id="CHEBI:29035"/>
    </cofactor>
    <text evidence="11">Magnesium. Can also use manganese.</text>
</comment>
<sequence length="330" mass="35594">MFCQITRKAMATEFVIMLPSGAESVDAAVEAADLVEKIELDLSVYRPDSEICKVNRLAADQPVVVSNPTFSLLERAIGLSERTGGAFDITAGPLIEAWGFTKRSGQKPSSDEVNEALSRVGYRHLMLDRDALSVRFAVPSMAINLGAIGKGDALDRMAAHLKARGVNDFLIHGGNSSVIASGDQDPGSSMGWAIGLAHPTKPQRRLVGLWLKDAALATSGSGKQFFHHQGRRYGHVIDPRTGYPAGDLLSLTIAIDNATDADAIATALFVSGGKEVRDHHERAPFPFAIMTRARGQQDAVNIETLGEPQWIEPPKGELDQTEKPIVYRGE</sequence>
<dbReference type="GO" id="GO:0016740">
    <property type="term" value="F:transferase activity"/>
    <property type="evidence" value="ECO:0007669"/>
    <property type="project" value="UniProtKB-UniRule"/>
</dbReference>
<evidence type="ECO:0000256" key="10">
    <source>
        <dbReference type="PIRNR" id="PIRNR006268"/>
    </source>
</evidence>
<dbReference type="Pfam" id="PF02424">
    <property type="entry name" value="ApbE"/>
    <property type="match status" value="1"/>
</dbReference>
<feature type="binding site" evidence="11">
    <location>
        <position position="262"/>
    </location>
    <ligand>
        <name>Mg(2+)</name>
        <dbReference type="ChEBI" id="CHEBI:18420"/>
    </ligand>
</feature>
<organism evidence="13 14">
    <name type="scientific">Novipirellula herctigrandis</name>
    <dbReference type="NCBI Taxonomy" id="2527986"/>
    <lineage>
        <taxon>Bacteria</taxon>
        <taxon>Pseudomonadati</taxon>
        <taxon>Planctomycetota</taxon>
        <taxon>Planctomycetia</taxon>
        <taxon>Pirellulales</taxon>
        <taxon>Pirellulaceae</taxon>
        <taxon>Novipirellula</taxon>
    </lineage>
</organism>
<evidence type="ECO:0000313" key="14">
    <source>
        <dbReference type="Proteomes" id="UP000315010"/>
    </source>
</evidence>
<dbReference type="InterPro" id="IPR024932">
    <property type="entry name" value="ApbE"/>
</dbReference>
<comment type="catalytic activity">
    <reaction evidence="9 10">
        <text>L-threonyl-[protein] + FAD = FMN-L-threonyl-[protein] + AMP + H(+)</text>
        <dbReference type="Rhea" id="RHEA:36847"/>
        <dbReference type="Rhea" id="RHEA-COMP:11060"/>
        <dbReference type="Rhea" id="RHEA-COMP:11061"/>
        <dbReference type="ChEBI" id="CHEBI:15378"/>
        <dbReference type="ChEBI" id="CHEBI:30013"/>
        <dbReference type="ChEBI" id="CHEBI:57692"/>
        <dbReference type="ChEBI" id="CHEBI:74257"/>
        <dbReference type="ChEBI" id="CHEBI:456215"/>
        <dbReference type="EC" id="2.7.1.180"/>
    </reaction>
</comment>
<feature type="binding site" evidence="11">
    <location>
        <position position="266"/>
    </location>
    <ligand>
        <name>Mg(2+)</name>
        <dbReference type="ChEBI" id="CHEBI:18420"/>
    </ligand>
</feature>
<proteinExistence type="inferred from homology"/>
<protein>
    <recommendedName>
        <fullName evidence="2 10">FAD:protein FMN transferase</fullName>
        <ecNumber evidence="1 10">2.7.1.180</ecNumber>
    </recommendedName>
    <alternativeName>
        <fullName evidence="8 10">Flavin transferase</fullName>
    </alternativeName>
</protein>
<evidence type="ECO:0000256" key="6">
    <source>
        <dbReference type="ARBA" id="ARBA00022827"/>
    </source>
</evidence>
<evidence type="ECO:0000256" key="3">
    <source>
        <dbReference type="ARBA" id="ARBA00022630"/>
    </source>
</evidence>
<evidence type="ECO:0000256" key="11">
    <source>
        <dbReference type="PIRSR" id="PIRSR006268-2"/>
    </source>
</evidence>
<dbReference type="OrthoDB" id="9778595at2"/>
<feature type="binding site" evidence="11">
    <location>
        <position position="147"/>
    </location>
    <ligand>
        <name>Mg(2+)</name>
        <dbReference type="ChEBI" id="CHEBI:18420"/>
    </ligand>
</feature>
<keyword evidence="5 10" id="KW-0479">Metal-binding</keyword>
<dbReference type="EC" id="2.7.1.180" evidence="1 10"/>
<dbReference type="PANTHER" id="PTHR30040:SF2">
    <property type="entry name" value="FAD:PROTEIN FMN TRANSFERASE"/>
    <property type="match status" value="1"/>
</dbReference>
<feature type="region of interest" description="Disordered" evidence="12">
    <location>
        <begin position="309"/>
        <end position="330"/>
    </location>
</feature>
<dbReference type="AlphaFoldDB" id="A0A5C5Z745"/>
<keyword evidence="6 10" id="KW-0274">FAD</keyword>
<dbReference type="RefSeq" id="WP_146400250.1">
    <property type="nucleotide sequence ID" value="NZ_SJPJ01000001.1"/>
</dbReference>
<accession>A0A5C5Z745</accession>
<dbReference type="PANTHER" id="PTHR30040">
    <property type="entry name" value="THIAMINE BIOSYNTHESIS LIPOPROTEIN APBE"/>
    <property type="match status" value="1"/>
</dbReference>
<evidence type="ECO:0000256" key="5">
    <source>
        <dbReference type="ARBA" id="ARBA00022723"/>
    </source>
</evidence>
<keyword evidence="13" id="KW-0449">Lipoprotein</keyword>
<keyword evidence="4 10" id="KW-0808">Transferase</keyword>
<gene>
    <name evidence="13" type="primary">apbE_2</name>
    <name evidence="13" type="ORF">CA13_46940</name>
</gene>
<evidence type="ECO:0000256" key="2">
    <source>
        <dbReference type="ARBA" id="ARBA00016337"/>
    </source>
</evidence>
<dbReference type="PIRSF" id="PIRSF006268">
    <property type="entry name" value="ApbE"/>
    <property type="match status" value="1"/>
</dbReference>
<reference evidence="13 14" key="1">
    <citation type="submission" date="2019-02" db="EMBL/GenBank/DDBJ databases">
        <title>Deep-cultivation of Planctomycetes and their phenomic and genomic characterization uncovers novel biology.</title>
        <authorList>
            <person name="Wiegand S."/>
            <person name="Jogler M."/>
            <person name="Boedeker C."/>
            <person name="Pinto D."/>
            <person name="Vollmers J."/>
            <person name="Rivas-Marin E."/>
            <person name="Kohn T."/>
            <person name="Peeters S.H."/>
            <person name="Heuer A."/>
            <person name="Rast P."/>
            <person name="Oberbeckmann S."/>
            <person name="Bunk B."/>
            <person name="Jeske O."/>
            <person name="Meyerdierks A."/>
            <person name="Storesund J.E."/>
            <person name="Kallscheuer N."/>
            <person name="Luecker S."/>
            <person name="Lage O.M."/>
            <person name="Pohl T."/>
            <person name="Merkel B.J."/>
            <person name="Hornburger P."/>
            <person name="Mueller R.-W."/>
            <person name="Bruemmer F."/>
            <person name="Labrenz M."/>
            <person name="Spormann A.M."/>
            <person name="Op Den Camp H."/>
            <person name="Overmann J."/>
            <person name="Amann R."/>
            <person name="Jetten M.S.M."/>
            <person name="Mascher T."/>
            <person name="Medema M.H."/>
            <person name="Devos D.P."/>
            <person name="Kaster A.-K."/>
            <person name="Ovreas L."/>
            <person name="Rohde M."/>
            <person name="Galperin M.Y."/>
            <person name="Jogler C."/>
        </authorList>
    </citation>
    <scope>NUCLEOTIDE SEQUENCE [LARGE SCALE GENOMIC DNA]</scope>
    <source>
        <strain evidence="13 14">CA13</strain>
    </source>
</reference>
<evidence type="ECO:0000313" key="13">
    <source>
        <dbReference type="EMBL" id="TWT83229.1"/>
    </source>
</evidence>
<evidence type="ECO:0000256" key="7">
    <source>
        <dbReference type="ARBA" id="ARBA00022842"/>
    </source>
</evidence>
<evidence type="ECO:0000256" key="12">
    <source>
        <dbReference type="SAM" id="MobiDB-lite"/>
    </source>
</evidence>
<keyword evidence="3 10" id="KW-0285">Flavoprotein</keyword>
<name>A0A5C5Z745_9BACT</name>
<dbReference type="InterPro" id="IPR003374">
    <property type="entry name" value="ApbE-like_sf"/>
</dbReference>
<evidence type="ECO:0000256" key="4">
    <source>
        <dbReference type="ARBA" id="ARBA00022679"/>
    </source>
</evidence>
<dbReference type="Proteomes" id="UP000315010">
    <property type="component" value="Unassembled WGS sequence"/>
</dbReference>
<dbReference type="GO" id="GO:0046872">
    <property type="term" value="F:metal ion binding"/>
    <property type="evidence" value="ECO:0007669"/>
    <property type="project" value="UniProtKB-UniRule"/>
</dbReference>
<dbReference type="Gene3D" id="3.10.520.10">
    <property type="entry name" value="ApbE-like domains"/>
    <property type="match status" value="1"/>
</dbReference>
<keyword evidence="7 10" id="KW-0460">Magnesium</keyword>
<comment type="caution">
    <text evidence="13">The sequence shown here is derived from an EMBL/GenBank/DDBJ whole genome shotgun (WGS) entry which is preliminary data.</text>
</comment>
<keyword evidence="14" id="KW-1185">Reference proteome</keyword>
<evidence type="ECO:0000256" key="9">
    <source>
        <dbReference type="ARBA" id="ARBA00048540"/>
    </source>
</evidence>
<dbReference type="EMBL" id="SJPJ01000001">
    <property type="protein sequence ID" value="TWT83229.1"/>
    <property type="molecule type" value="Genomic_DNA"/>
</dbReference>